<evidence type="ECO:0000313" key="2">
    <source>
        <dbReference type="EMBL" id="GGC53237.1"/>
    </source>
</evidence>
<reference evidence="3" key="1">
    <citation type="journal article" date="2019" name="Int. J. Syst. Evol. Microbiol.">
        <title>The Global Catalogue of Microorganisms (GCM) 10K type strain sequencing project: providing services to taxonomists for standard genome sequencing and annotation.</title>
        <authorList>
            <consortium name="The Broad Institute Genomics Platform"/>
            <consortium name="The Broad Institute Genome Sequencing Center for Infectious Disease"/>
            <person name="Wu L."/>
            <person name="Ma J."/>
        </authorList>
    </citation>
    <scope>NUCLEOTIDE SEQUENCE [LARGE SCALE GENOMIC DNA]</scope>
    <source>
        <strain evidence="3">CGMCC 1.10832</strain>
    </source>
</reference>
<name>A0ABQ1N7E6_9BACT</name>
<organism evidence="2 3">
    <name type="scientific">Marivirga lumbricoides</name>
    <dbReference type="NCBI Taxonomy" id="1046115"/>
    <lineage>
        <taxon>Bacteria</taxon>
        <taxon>Pseudomonadati</taxon>
        <taxon>Bacteroidota</taxon>
        <taxon>Cytophagia</taxon>
        <taxon>Cytophagales</taxon>
        <taxon>Marivirgaceae</taxon>
        <taxon>Marivirga</taxon>
    </lineage>
</organism>
<keyword evidence="3" id="KW-1185">Reference proteome</keyword>
<accession>A0ABQ1N7E6</accession>
<gene>
    <name evidence="2" type="ORF">GCM10011506_43600</name>
</gene>
<dbReference type="EMBL" id="BMEC01000018">
    <property type="protein sequence ID" value="GGC53237.1"/>
    <property type="molecule type" value="Genomic_DNA"/>
</dbReference>
<keyword evidence="1" id="KW-1133">Transmembrane helix</keyword>
<proteinExistence type="predicted"/>
<feature type="transmembrane region" description="Helical" evidence="1">
    <location>
        <begin position="42"/>
        <end position="66"/>
    </location>
</feature>
<evidence type="ECO:0000313" key="3">
    <source>
        <dbReference type="Proteomes" id="UP000636010"/>
    </source>
</evidence>
<sequence length="80" mass="8981">MKQLKRRWLVYAISGLILIGAGLSLSIEAALYRFQNIGGFSWIGYGTVALIIFNSGICLFGQGVIYKVRLDDKRQQELNN</sequence>
<dbReference type="Proteomes" id="UP000636010">
    <property type="component" value="Unassembled WGS sequence"/>
</dbReference>
<comment type="caution">
    <text evidence="2">The sequence shown here is derived from an EMBL/GenBank/DDBJ whole genome shotgun (WGS) entry which is preliminary data.</text>
</comment>
<protein>
    <submittedName>
        <fullName evidence="2">Uncharacterized protein</fullName>
    </submittedName>
</protein>
<keyword evidence="1" id="KW-0812">Transmembrane</keyword>
<keyword evidence="1" id="KW-0472">Membrane</keyword>
<dbReference type="RefSeq" id="WP_188467463.1">
    <property type="nucleotide sequence ID" value="NZ_BAABHU010000018.1"/>
</dbReference>
<evidence type="ECO:0000256" key="1">
    <source>
        <dbReference type="SAM" id="Phobius"/>
    </source>
</evidence>